<dbReference type="EMBL" id="BPMT01000022">
    <property type="protein sequence ID" value="GIZ94762.1"/>
    <property type="molecule type" value="Genomic_DNA"/>
</dbReference>
<dbReference type="InterPro" id="IPR047084">
    <property type="entry name" value="GFAT_N"/>
</dbReference>
<dbReference type="GO" id="GO:0006047">
    <property type="term" value="P:UDP-N-acetylglucosamine metabolic process"/>
    <property type="evidence" value="ECO:0007669"/>
    <property type="project" value="TreeGrafter"/>
</dbReference>
<comment type="caution">
    <text evidence="13">The sequence shown here is derived from an EMBL/GenBank/DDBJ whole genome shotgun (WGS) entry which is preliminary data.</text>
</comment>
<dbReference type="NCBIfam" id="TIGR01135">
    <property type="entry name" value="glmS"/>
    <property type="match status" value="1"/>
</dbReference>
<name>A0AA37CHN7_AQUAC</name>
<evidence type="ECO:0000256" key="1">
    <source>
        <dbReference type="ARBA" id="ARBA00001031"/>
    </source>
</evidence>
<comment type="function">
    <text evidence="10">Catalyzes the first step in hexosamine metabolism, converting fructose-6P into glucosamine-6P using glutamine as a nitrogen source.</text>
</comment>
<evidence type="ECO:0000256" key="5">
    <source>
        <dbReference type="ARBA" id="ARBA00022490"/>
    </source>
</evidence>
<dbReference type="FunFam" id="3.40.50.10490:FF:000002">
    <property type="entry name" value="Glutamine--fructose-6-phosphate aminotransferase [isomerizing]"/>
    <property type="match status" value="1"/>
</dbReference>
<dbReference type="NCBIfam" id="NF001484">
    <property type="entry name" value="PRK00331.1"/>
    <property type="match status" value="1"/>
</dbReference>
<dbReference type="AlphaFoldDB" id="A0AA37CHN7"/>
<dbReference type="InterPro" id="IPR035490">
    <property type="entry name" value="GlmS/FrlB_SIS"/>
</dbReference>
<dbReference type="RefSeq" id="WP_203789571.1">
    <property type="nucleotide sequence ID" value="NZ_AP024354.1"/>
</dbReference>
<dbReference type="InterPro" id="IPR017932">
    <property type="entry name" value="GATase_2_dom"/>
</dbReference>
<keyword evidence="8" id="KW-0677">Repeat</keyword>
<dbReference type="InterPro" id="IPR046348">
    <property type="entry name" value="SIS_dom_sf"/>
</dbReference>
<dbReference type="PROSITE" id="PS51464">
    <property type="entry name" value="SIS"/>
    <property type="match status" value="2"/>
</dbReference>
<dbReference type="Proteomes" id="UP000887212">
    <property type="component" value="Unassembled WGS sequence"/>
</dbReference>
<dbReference type="PANTHER" id="PTHR10937:SF0">
    <property type="entry name" value="GLUTAMINE--FRUCTOSE-6-PHOSPHATE TRANSAMINASE (ISOMERIZING)"/>
    <property type="match status" value="1"/>
</dbReference>
<dbReference type="EC" id="2.6.1.16" evidence="3 10"/>
<evidence type="ECO:0000256" key="8">
    <source>
        <dbReference type="ARBA" id="ARBA00022737"/>
    </source>
</evidence>
<feature type="domain" description="Glutamine amidotransferase type-2" evidence="11">
    <location>
        <begin position="2"/>
        <end position="219"/>
    </location>
</feature>
<dbReference type="GO" id="GO:0005975">
    <property type="term" value="P:carbohydrate metabolic process"/>
    <property type="evidence" value="ECO:0007669"/>
    <property type="project" value="UniProtKB-UniRule"/>
</dbReference>
<accession>A0AA37CHN7</accession>
<keyword evidence="9" id="KW-0315">Glutamine amidotransferase</keyword>
<dbReference type="GO" id="GO:0004360">
    <property type="term" value="F:glutamine-fructose-6-phosphate transaminase (isomerizing) activity"/>
    <property type="evidence" value="ECO:0007669"/>
    <property type="project" value="UniProtKB-UniRule"/>
</dbReference>
<evidence type="ECO:0000259" key="12">
    <source>
        <dbReference type="PROSITE" id="PS51464"/>
    </source>
</evidence>
<dbReference type="GO" id="GO:0005829">
    <property type="term" value="C:cytosol"/>
    <property type="evidence" value="ECO:0007669"/>
    <property type="project" value="TreeGrafter"/>
</dbReference>
<dbReference type="Proteomes" id="UP000887228">
    <property type="component" value="Unassembled WGS sequence"/>
</dbReference>
<dbReference type="InterPro" id="IPR001347">
    <property type="entry name" value="SIS_dom"/>
</dbReference>
<dbReference type="SUPFAM" id="SSF53697">
    <property type="entry name" value="SIS domain"/>
    <property type="match status" value="1"/>
</dbReference>
<dbReference type="GO" id="GO:0097367">
    <property type="term" value="F:carbohydrate derivative binding"/>
    <property type="evidence" value="ECO:0007669"/>
    <property type="project" value="InterPro"/>
</dbReference>
<dbReference type="Gene3D" id="3.40.50.10490">
    <property type="entry name" value="Glucose-6-phosphate isomerase like protein, domain 1"/>
    <property type="match status" value="2"/>
</dbReference>
<dbReference type="GO" id="GO:0046349">
    <property type="term" value="P:amino sugar biosynthetic process"/>
    <property type="evidence" value="ECO:0007669"/>
    <property type="project" value="UniProtKB-ARBA"/>
</dbReference>
<dbReference type="SUPFAM" id="SSF56235">
    <property type="entry name" value="N-terminal nucleophile aminohydrolases (Ntn hydrolases)"/>
    <property type="match status" value="1"/>
</dbReference>
<feature type="active site" description="Nucleophile; for GATase activity" evidence="10">
    <location>
        <position position="2"/>
    </location>
</feature>
<evidence type="ECO:0000313" key="14">
    <source>
        <dbReference type="EMBL" id="GIZ94762.1"/>
    </source>
</evidence>
<dbReference type="InterPro" id="IPR035466">
    <property type="entry name" value="GlmS/AgaS_SIS"/>
</dbReference>
<keyword evidence="5 10" id="KW-0963">Cytoplasm</keyword>
<feature type="domain" description="SIS" evidence="12">
    <location>
        <begin position="460"/>
        <end position="601"/>
    </location>
</feature>
<evidence type="ECO:0000256" key="7">
    <source>
        <dbReference type="ARBA" id="ARBA00022679"/>
    </source>
</evidence>
<organism evidence="13 15">
    <name type="scientific">Aquipseudomonas alcaligenes</name>
    <name type="common">Pseudomonas alcaligenes</name>
    <dbReference type="NCBI Taxonomy" id="43263"/>
    <lineage>
        <taxon>Bacteria</taxon>
        <taxon>Pseudomonadati</taxon>
        <taxon>Pseudomonadota</taxon>
        <taxon>Gammaproteobacteria</taxon>
        <taxon>Pseudomonadales</taxon>
        <taxon>Pseudomonadaceae</taxon>
        <taxon>Aquipseudomonas</taxon>
    </lineage>
</organism>
<sequence length="611" mass="66158">MCGIVGAVAERNITPILVEGLKRLEYRGYDSAGVAVFTQAGTLQRRRRVGKVAELEQALAAEPLTGNLGIAHTRWATHGAPSERNAHPHFSGEELAVVHNGIIENHEELRERLKGLGYVFTSDTDTETIVHLLQHKLQQLGDLTAALKAAIPELHGAYGLAVISAKQPDRILAARSGSPLVIGLGMGENFLASDQLALRQVTDRFMYLEEGDIAEIRRDSVQIWDLAGQAVQRESVQYHEGAEAADKGEYRHFMLKEIHEQPKVVQRTLEGRLGGDHVLVQAFGPQAAELFAKVRNVQIVACGTSYHAGMVARYWLEALTGIPCQIEVASEFRYRQVAVQPDSLFVSISQSGETADTLAALRNAKQAGYLASLTICNVGTSSLVRESDLCLLTQAGPEIGVASTKAFTTQLVSLLLLTLALGQVRGTLQAGVAAELVEELRRLPTRLGEALAMDKTVEKVAELFAEKHHTLFLGRGAQYPVAMEGALKLKEISYIHAEAYPAGELKHGPLALVDADMPVVTVAPNNELLEKLKSNLQEVRARGGQLIVFADGAAGLGNGEGTHVINMPHIHDVLAPILYTVPLQLLSYYVAVLKGTDVDQPRNLAKSVTVE</sequence>
<dbReference type="GO" id="GO:0006002">
    <property type="term" value="P:fructose 6-phosphate metabolic process"/>
    <property type="evidence" value="ECO:0007669"/>
    <property type="project" value="TreeGrafter"/>
</dbReference>
<dbReference type="FunFam" id="3.40.50.10490:FF:000001">
    <property type="entry name" value="Glutamine--fructose-6-phosphate aminotransferase [isomerizing]"/>
    <property type="match status" value="1"/>
</dbReference>
<dbReference type="CDD" id="cd00714">
    <property type="entry name" value="GFAT"/>
    <property type="match status" value="1"/>
</dbReference>
<reference evidence="13 16" key="1">
    <citation type="submission" date="2021-07" db="EMBL/GenBank/DDBJ databases">
        <title>Whole genome sequencing of carbapenem-resistant Pseudomonas spp. isolated in Japan.</title>
        <authorList>
            <person name="Suzuki M."/>
            <person name="Maehana S."/>
            <person name="Kitasato H."/>
        </authorList>
    </citation>
    <scope>NUCLEOTIDE SEQUENCE</scope>
    <source>
        <strain evidence="13">KAM435</strain>
        <strain evidence="14 16">KAM436</strain>
    </source>
</reference>
<evidence type="ECO:0000256" key="4">
    <source>
        <dbReference type="ARBA" id="ARBA00016090"/>
    </source>
</evidence>
<evidence type="ECO:0000313" key="15">
    <source>
        <dbReference type="Proteomes" id="UP000887212"/>
    </source>
</evidence>
<dbReference type="Pfam" id="PF01380">
    <property type="entry name" value="SIS"/>
    <property type="match status" value="2"/>
</dbReference>
<dbReference type="CDD" id="cd05008">
    <property type="entry name" value="SIS_GlmS_GlmD_1"/>
    <property type="match status" value="1"/>
</dbReference>
<dbReference type="CDD" id="cd05009">
    <property type="entry name" value="SIS_GlmS_GlmD_2"/>
    <property type="match status" value="1"/>
</dbReference>
<dbReference type="PROSITE" id="PS51278">
    <property type="entry name" value="GATASE_TYPE_2"/>
    <property type="match status" value="1"/>
</dbReference>
<dbReference type="Gene3D" id="3.60.20.10">
    <property type="entry name" value="Glutamine Phosphoribosylpyrophosphate, subunit 1, domain 1"/>
    <property type="match status" value="1"/>
</dbReference>
<evidence type="ECO:0000313" key="16">
    <source>
        <dbReference type="Proteomes" id="UP000887228"/>
    </source>
</evidence>
<evidence type="ECO:0000256" key="6">
    <source>
        <dbReference type="ARBA" id="ARBA00022576"/>
    </source>
</evidence>
<evidence type="ECO:0000313" key="13">
    <source>
        <dbReference type="EMBL" id="GIZ90338.1"/>
    </source>
</evidence>
<dbReference type="EMBL" id="BPMS01000023">
    <property type="protein sequence ID" value="GIZ90338.1"/>
    <property type="molecule type" value="Genomic_DNA"/>
</dbReference>
<evidence type="ECO:0000256" key="3">
    <source>
        <dbReference type="ARBA" id="ARBA00012916"/>
    </source>
</evidence>
<comment type="catalytic activity">
    <reaction evidence="1 10">
        <text>D-fructose 6-phosphate + L-glutamine = D-glucosamine 6-phosphate + L-glutamate</text>
        <dbReference type="Rhea" id="RHEA:13237"/>
        <dbReference type="ChEBI" id="CHEBI:29985"/>
        <dbReference type="ChEBI" id="CHEBI:58359"/>
        <dbReference type="ChEBI" id="CHEBI:58725"/>
        <dbReference type="ChEBI" id="CHEBI:61527"/>
        <dbReference type="EC" id="2.6.1.16"/>
    </reaction>
</comment>
<proteinExistence type="inferred from homology"/>
<dbReference type="Pfam" id="PF13522">
    <property type="entry name" value="GATase_6"/>
    <property type="match status" value="1"/>
</dbReference>
<dbReference type="FunFam" id="3.60.20.10:FF:000006">
    <property type="entry name" value="Glutamine--fructose-6-phosphate aminotransferase [isomerizing]"/>
    <property type="match status" value="1"/>
</dbReference>
<dbReference type="GO" id="GO:0006487">
    <property type="term" value="P:protein N-linked glycosylation"/>
    <property type="evidence" value="ECO:0007669"/>
    <property type="project" value="TreeGrafter"/>
</dbReference>
<feature type="active site" description="For Fru-6P isomerization activity" evidence="10">
    <location>
        <position position="606"/>
    </location>
</feature>
<protein>
    <recommendedName>
        <fullName evidence="4 10">Glutamine--fructose-6-phosphate aminotransferase [isomerizing]</fullName>
        <ecNumber evidence="3 10">2.6.1.16</ecNumber>
    </recommendedName>
    <alternativeName>
        <fullName evidence="10">D-fructose-6-phosphate amidotransferase</fullName>
    </alternativeName>
    <alternativeName>
        <fullName evidence="10">GFAT</fullName>
    </alternativeName>
    <alternativeName>
        <fullName evidence="10">Glucosamine-6-phosphate synthase</fullName>
    </alternativeName>
    <alternativeName>
        <fullName evidence="10">Hexosephosphate aminotransferase</fullName>
    </alternativeName>
    <alternativeName>
        <fullName evidence="10">L-glutamine--D-fructose-6-phosphate amidotransferase</fullName>
    </alternativeName>
</protein>
<keyword evidence="7 10" id="KW-0808">Transferase</keyword>
<gene>
    <name evidence="10 13" type="primary">glmS</name>
    <name evidence="13" type="ORF">KAM435_36650</name>
    <name evidence="14" type="ORF">KAM436_37300</name>
</gene>
<dbReference type="InterPro" id="IPR005855">
    <property type="entry name" value="GFAT"/>
</dbReference>
<comment type="subcellular location">
    <subcellularLocation>
        <location evidence="2 10">Cytoplasm</location>
    </subcellularLocation>
</comment>
<feature type="initiator methionine" description="Removed" evidence="10">
    <location>
        <position position="1"/>
    </location>
</feature>
<feature type="domain" description="SIS" evidence="12">
    <location>
        <begin position="287"/>
        <end position="427"/>
    </location>
</feature>
<evidence type="ECO:0000259" key="11">
    <source>
        <dbReference type="PROSITE" id="PS51278"/>
    </source>
</evidence>
<evidence type="ECO:0000256" key="9">
    <source>
        <dbReference type="ARBA" id="ARBA00022962"/>
    </source>
</evidence>
<dbReference type="InterPro" id="IPR029055">
    <property type="entry name" value="Ntn_hydrolases_N"/>
</dbReference>
<keyword evidence="6 10" id="KW-0032">Aminotransferase</keyword>
<comment type="subunit">
    <text evidence="10">Homodimer.</text>
</comment>
<evidence type="ECO:0000256" key="2">
    <source>
        <dbReference type="ARBA" id="ARBA00004496"/>
    </source>
</evidence>
<dbReference type="HAMAP" id="MF_00164">
    <property type="entry name" value="GlmS"/>
    <property type="match status" value="1"/>
</dbReference>
<dbReference type="PANTHER" id="PTHR10937">
    <property type="entry name" value="GLUCOSAMINE--FRUCTOSE-6-PHOSPHATE AMINOTRANSFERASE, ISOMERIZING"/>
    <property type="match status" value="1"/>
</dbReference>
<evidence type="ECO:0000256" key="10">
    <source>
        <dbReference type="HAMAP-Rule" id="MF_00164"/>
    </source>
</evidence>